<accession>A0A7C1WLI1</accession>
<dbReference type="CDD" id="cd06221">
    <property type="entry name" value="sulfite_reductase_like"/>
    <property type="match status" value="1"/>
</dbReference>
<evidence type="ECO:0000256" key="1">
    <source>
        <dbReference type="PIRSR" id="PIRSR006816-2"/>
    </source>
</evidence>
<reference evidence="4" key="1">
    <citation type="journal article" date="2020" name="mSystems">
        <title>Genome- and Community-Level Interaction Insights into Carbon Utilization and Element Cycling Functions of Hydrothermarchaeota in Hydrothermal Sediment.</title>
        <authorList>
            <person name="Zhou Z."/>
            <person name="Liu Y."/>
            <person name="Xu W."/>
            <person name="Pan J."/>
            <person name="Luo Z.H."/>
            <person name="Li M."/>
        </authorList>
    </citation>
    <scope>NUCLEOTIDE SEQUENCE [LARGE SCALE GENOMIC DNA]</scope>
    <source>
        <strain evidence="4">SpSt-236</strain>
        <strain evidence="3">SpSt-265</strain>
        <strain evidence="5">SpSt-465</strain>
    </source>
</reference>
<dbReference type="Gene3D" id="3.40.50.80">
    <property type="entry name" value="Nucleotide-binding domain of ferredoxin-NADP reductase (FNR) module"/>
    <property type="match status" value="1"/>
</dbReference>
<feature type="domain" description="FAD-binding FR-type" evidence="2">
    <location>
        <begin position="9"/>
        <end position="104"/>
    </location>
</feature>
<evidence type="ECO:0000259" key="2">
    <source>
        <dbReference type="PROSITE" id="PS51384"/>
    </source>
</evidence>
<dbReference type="PANTHER" id="PTHR43513:SF1">
    <property type="entry name" value="ANAEROBIC SULFITE REDUCTASE SUBUNIT B"/>
    <property type="match status" value="1"/>
</dbReference>
<dbReference type="PRINTS" id="PR00406">
    <property type="entry name" value="CYTB5RDTASE"/>
</dbReference>
<evidence type="ECO:0000313" key="5">
    <source>
        <dbReference type="EMBL" id="HFJ53883.1"/>
    </source>
</evidence>
<keyword evidence="1" id="KW-0408">Iron</keyword>
<dbReference type="AlphaFoldDB" id="A0A7C1WLI1"/>
<dbReference type="InterPro" id="IPR012165">
    <property type="entry name" value="Cyt_c3_hydrogenase_gsu"/>
</dbReference>
<protein>
    <submittedName>
        <fullName evidence="4">Oxidoreductase</fullName>
    </submittedName>
</protein>
<dbReference type="Pfam" id="PF10418">
    <property type="entry name" value="DHODB_Fe-S_bind"/>
    <property type="match status" value="1"/>
</dbReference>
<feature type="binding site" evidence="1">
    <location>
        <position position="248"/>
    </location>
    <ligand>
        <name>[2Fe-2S] cluster</name>
        <dbReference type="ChEBI" id="CHEBI:190135"/>
    </ligand>
</feature>
<feature type="binding site" evidence="1">
    <location>
        <position position="245"/>
    </location>
    <ligand>
        <name>[2Fe-2S] cluster</name>
        <dbReference type="ChEBI" id="CHEBI:190135"/>
    </ligand>
</feature>
<dbReference type="PROSITE" id="PS51384">
    <property type="entry name" value="FAD_FR"/>
    <property type="match status" value="1"/>
</dbReference>
<dbReference type="Gene3D" id="2.40.30.10">
    <property type="entry name" value="Translation factors"/>
    <property type="match status" value="1"/>
</dbReference>
<dbReference type="InterPro" id="IPR008333">
    <property type="entry name" value="Cbr1-like_FAD-bd_dom"/>
</dbReference>
<dbReference type="InterPro" id="IPR001709">
    <property type="entry name" value="Flavoprot_Pyr_Nucl_cyt_Rdtase"/>
</dbReference>
<dbReference type="SUPFAM" id="SSF63380">
    <property type="entry name" value="Riboflavin synthase domain-like"/>
    <property type="match status" value="1"/>
</dbReference>
<evidence type="ECO:0000313" key="4">
    <source>
        <dbReference type="EMBL" id="HEE18426.1"/>
    </source>
</evidence>
<dbReference type="InterPro" id="IPR001433">
    <property type="entry name" value="OxRdtase_FAD/NAD-bd"/>
</dbReference>
<dbReference type="PRINTS" id="PR00371">
    <property type="entry name" value="FPNCR"/>
</dbReference>
<dbReference type="GO" id="GO:0050660">
    <property type="term" value="F:flavin adenine dinucleotide binding"/>
    <property type="evidence" value="ECO:0007669"/>
    <property type="project" value="InterPro"/>
</dbReference>
<keyword evidence="1" id="KW-0001">2Fe-2S</keyword>
<dbReference type="InterPro" id="IPR050353">
    <property type="entry name" value="PyrK_electron_transfer"/>
</dbReference>
<dbReference type="GO" id="GO:0046872">
    <property type="term" value="F:metal ion binding"/>
    <property type="evidence" value="ECO:0007669"/>
    <property type="project" value="UniProtKB-KW"/>
</dbReference>
<feature type="binding site" evidence="1">
    <location>
        <position position="256"/>
    </location>
    <ligand>
        <name>[2Fe-2S] cluster</name>
        <dbReference type="ChEBI" id="CHEBI:190135"/>
    </ligand>
</feature>
<dbReference type="GO" id="GO:0051537">
    <property type="term" value="F:2 iron, 2 sulfur cluster binding"/>
    <property type="evidence" value="ECO:0007669"/>
    <property type="project" value="UniProtKB-KW"/>
</dbReference>
<dbReference type="EMBL" id="DSLG01000004">
    <property type="protein sequence ID" value="HEA87034.1"/>
    <property type="molecule type" value="Genomic_DNA"/>
</dbReference>
<dbReference type="SUPFAM" id="SSF52343">
    <property type="entry name" value="Ferredoxin reductase-like, C-terminal NADP-linked domain"/>
    <property type="match status" value="1"/>
</dbReference>
<organism evidence="4">
    <name type="scientific">candidate division WOR-3 bacterium</name>
    <dbReference type="NCBI Taxonomy" id="2052148"/>
    <lineage>
        <taxon>Bacteria</taxon>
        <taxon>Bacteria division WOR-3</taxon>
    </lineage>
</organism>
<keyword evidence="1" id="KW-0479">Metal-binding</keyword>
<dbReference type="InterPro" id="IPR019480">
    <property type="entry name" value="Dihydroorotate_DH_Fe-S-bd"/>
</dbReference>
<feature type="binding site" evidence="1">
    <location>
        <position position="240"/>
    </location>
    <ligand>
        <name>[2Fe-2S] cluster</name>
        <dbReference type="ChEBI" id="CHEBI:190135"/>
    </ligand>
</feature>
<gene>
    <name evidence="4" type="ORF">ENP62_02605</name>
    <name evidence="3" type="ORF">ENP94_03380</name>
    <name evidence="5" type="ORF">ENS16_04250</name>
</gene>
<keyword evidence="1" id="KW-0411">Iron-sulfur</keyword>
<dbReference type="Pfam" id="PF00175">
    <property type="entry name" value="NAD_binding_1"/>
    <property type="match status" value="1"/>
</dbReference>
<sequence>MSGAVKNPYQPVRAQILNVIEETPNIRTFVLKPEAEIPFLAGQFVELTIPGFGEAPFTPSSSQFHRETLEMTIMRVGRATSALFTKKPGDWLGIRGPYGKPYPLKDFEGRDIYIVGGGVGLAPLRALFLALVHEIKKYGKIYLRYGARTPKDIVYKQQLKEWEKIKGVDIDLSVDSATEPWERKVGVVTCLMDEIPCDVKKSVAVVCGPPIMMKFVTKKLVEAGFPGKNIYLSMEMNMSCGLGQCGHCRLGPYFTCKDGPVLTWEQIKDIEEPFL</sequence>
<dbReference type="GO" id="GO:0006221">
    <property type="term" value="P:pyrimidine nucleotide biosynthetic process"/>
    <property type="evidence" value="ECO:0007669"/>
    <property type="project" value="InterPro"/>
</dbReference>
<dbReference type="PANTHER" id="PTHR43513">
    <property type="entry name" value="DIHYDROOROTATE DEHYDROGENASE B (NAD(+)), ELECTRON TRANSFER SUBUNIT"/>
    <property type="match status" value="1"/>
</dbReference>
<dbReference type="PIRSF" id="PIRSF006816">
    <property type="entry name" value="Cyc3_hyd_g"/>
    <property type="match status" value="1"/>
</dbReference>
<dbReference type="InterPro" id="IPR039261">
    <property type="entry name" value="FNR_nucleotide-bd"/>
</dbReference>
<dbReference type="GO" id="GO:0016491">
    <property type="term" value="F:oxidoreductase activity"/>
    <property type="evidence" value="ECO:0007669"/>
    <property type="project" value="InterPro"/>
</dbReference>
<dbReference type="EMBL" id="DSKA01000193">
    <property type="protein sequence ID" value="HEE18426.1"/>
    <property type="molecule type" value="Genomic_DNA"/>
</dbReference>
<dbReference type="EMBL" id="DSTU01000005">
    <property type="protein sequence ID" value="HFJ53883.1"/>
    <property type="molecule type" value="Genomic_DNA"/>
</dbReference>
<proteinExistence type="predicted"/>
<evidence type="ECO:0000313" key="3">
    <source>
        <dbReference type="EMBL" id="HEA87034.1"/>
    </source>
</evidence>
<dbReference type="Pfam" id="PF00970">
    <property type="entry name" value="FAD_binding_6"/>
    <property type="match status" value="1"/>
</dbReference>
<dbReference type="InterPro" id="IPR017927">
    <property type="entry name" value="FAD-bd_FR_type"/>
</dbReference>
<name>A0A7C1WLI1_UNCW3</name>
<comment type="cofactor">
    <cofactor evidence="1">
        <name>[2Fe-2S] cluster</name>
        <dbReference type="ChEBI" id="CHEBI:190135"/>
    </cofactor>
    <text evidence="1">Binds 1 [2Fe-2S] cluster per subunit.</text>
</comment>
<comment type="caution">
    <text evidence="4">The sequence shown here is derived from an EMBL/GenBank/DDBJ whole genome shotgun (WGS) entry which is preliminary data.</text>
</comment>
<dbReference type="InterPro" id="IPR017938">
    <property type="entry name" value="Riboflavin_synthase-like_b-brl"/>
</dbReference>